<reference evidence="6 7" key="1">
    <citation type="submission" date="2021-03" db="EMBL/GenBank/DDBJ databases">
        <title>novel species isolated from a fishpond in China.</title>
        <authorList>
            <person name="Lu H."/>
            <person name="Cai Z."/>
        </authorList>
    </citation>
    <scope>NUCLEOTIDE SEQUENCE [LARGE SCALE GENOMIC DNA]</scope>
    <source>
        <strain evidence="6 7">JCM 31546</strain>
    </source>
</reference>
<evidence type="ECO:0000256" key="4">
    <source>
        <dbReference type="ARBA" id="ARBA00022679"/>
    </source>
</evidence>
<accession>A0ABS3BPY1</accession>
<name>A0ABS3BPY1_9BACT</name>
<proteinExistence type="predicted"/>
<keyword evidence="1" id="KW-1003">Cell membrane</keyword>
<gene>
    <name evidence="6" type="ORF">J0A67_09640</name>
</gene>
<keyword evidence="4 6" id="KW-0808">Transferase</keyword>
<evidence type="ECO:0000256" key="2">
    <source>
        <dbReference type="ARBA" id="ARBA00022519"/>
    </source>
</evidence>
<protein>
    <submittedName>
        <fullName evidence="6">TDP-N-acetylfucosamine:lipid II N-acetylfucosaminyltransferase</fullName>
        <ecNumber evidence="6">2.4.1.325</ecNumber>
    </submittedName>
</protein>
<keyword evidence="5" id="KW-0472">Membrane</keyword>
<keyword evidence="2" id="KW-0997">Cell inner membrane</keyword>
<dbReference type="InterPro" id="IPR009993">
    <property type="entry name" value="WecF"/>
</dbReference>
<dbReference type="Pfam" id="PF07429">
    <property type="entry name" value="Glyco_transf_56"/>
    <property type="match status" value="1"/>
</dbReference>
<dbReference type="RefSeq" id="WP_206569104.1">
    <property type="nucleotide sequence ID" value="NZ_JAFKCW010000002.1"/>
</dbReference>
<organism evidence="6 7">
    <name type="scientific">Algoriphagus aestuariicola</name>
    <dbReference type="NCBI Taxonomy" id="1852016"/>
    <lineage>
        <taxon>Bacteria</taxon>
        <taxon>Pseudomonadati</taxon>
        <taxon>Bacteroidota</taxon>
        <taxon>Cytophagia</taxon>
        <taxon>Cytophagales</taxon>
        <taxon>Cyclobacteriaceae</taxon>
        <taxon>Algoriphagus</taxon>
    </lineage>
</organism>
<keyword evidence="3 6" id="KW-0328">Glycosyltransferase</keyword>
<evidence type="ECO:0000256" key="5">
    <source>
        <dbReference type="ARBA" id="ARBA00023136"/>
    </source>
</evidence>
<dbReference type="Proteomes" id="UP000664698">
    <property type="component" value="Unassembled WGS sequence"/>
</dbReference>
<keyword evidence="7" id="KW-1185">Reference proteome</keyword>
<evidence type="ECO:0000256" key="3">
    <source>
        <dbReference type="ARBA" id="ARBA00022676"/>
    </source>
</evidence>
<dbReference type="EMBL" id="JAFKCW010000002">
    <property type="protein sequence ID" value="MBN7801125.1"/>
    <property type="molecule type" value="Genomic_DNA"/>
</dbReference>
<sequence>MRILHIIDDEKFIKFCKNTFDIFYVENYFLKSGEVSVNYLSDNSIDVIFVHYLKDKEVDFFYFNSILLPKIWMFWGADGFSLPLFYNKFLDGGSKEFLNKVKLSTSFTEYFKHKVKIHFNKLWNQSFATRKKLKVINQFNYIVPIVPGDFSLLSSSYKISSNFFHFNYVTDLQGDVSKNTEGNIFLGNSSSIFNNHLSILRKLNEAKLGSRKVYVPLSYGDQHYKKSLLDFIIDLKNPNIIPLASFIPFSEYTKIINSCDIMIMNHQRQQALGNIILGLINGCTIFMNESSTLYKFLLSENFLINTVGELDHMHVLSLQDRQHNSQIAKQVFGRERQLLAVDKLLSVFR</sequence>
<evidence type="ECO:0000313" key="7">
    <source>
        <dbReference type="Proteomes" id="UP000664698"/>
    </source>
</evidence>
<comment type="caution">
    <text evidence="6">The sequence shown here is derived from an EMBL/GenBank/DDBJ whole genome shotgun (WGS) entry which is preliminary data.</text>
</comment>
<dbReference type="EC" id="2.4.1.325" evidence="6"/>
<evidence type="ECO:0000313" key="6">
    <source>
        <dbReference type="EMBL" id="MBN7801125.1"/>
    </source>
</evidence>
<evidence type="ECO:0000256" key="1">
    <source>
        <dbReference type="ARBA" id="ARBA00022475"/>
    </source>
</evidence>
<dbReference type="GO" id="GO:0102031">
    <property type="term" value="F:4-acetamido-4,6-dideoxy-D-galactose transferase activity"/>
    <property type="evidence" value="ECO:0007669"/>
    <property type="project" value="UniProtKB-EC"/>
</dbReference>